<evidence type="ECO:0000313" key="1">
    <source>
        <dbReference type="EMBL" id="REH17903.1"/>
    </source>
</evidence>
<evidence type="ECO:0000313" key="2">
    <source>
        <dbReference type="Proteomes" id="UP000256269"/>
    </source>
</evidence>
<gene>
    <name evidence="1" type="ORF">BCF44_14120</name>
</gene>
<accession>A0A3E0G616</accession>
<sequence>MRALDLLESGRPVPDMAASLGIAQPCLYREKQHDLPNRGITSQNP</sequence>
<dbReference type="AlphaFoldDB" id="A0A3E0G616"/>
<dbReference type="Proteomes" id="UP000256269">
    <property type="component" value="Unassembled WGS sequence"/>
</dbReference>
<protein>
    <submittedName>
        <fullName evidence="1">Uncharacterized protein</fullName>
    </submittedName>
</protein>
<dbReference type="EMBL" id="QUNO01000041">
    <property type="protein sequence ID" value="REH17903.1"/>
    <property type="molecule type" value="Genomic_DNA"/>
</dbReference>
<organism evidence="1 2">
    <name type="scientific">Kutzneria buriramensis</name>
    <dbReference type="NCBI Taxonomy" id="1045776"/>
    <lineage>
        <taxon>Bacteria</taxon>
        <taxon>Bacillati</taxon>
        <taxon>Actinomycetota</taxon>
        <taxon>Actinomycetes</taxon>
        <taxon>Pseudonocardiales</taxon>
        <taxon>Pseudonocardiaceae</taxon>
        <taxon>Kutzneria</taxon>
    </lineage>
</organism>
<name>A0A3E0G616_9PSEU</name>
<reference evidence="1 2" key="1">
    <citation type="submission" date="2018-08" db="EMBL/GenBank/DDBJ databases">
        <title>Genomic Encyclopedia of Archaeal and Bacterial Type Strains, Phase II (KMG-II): from individual species to whole genera.</title>
        <authorList>
            <person name="Goeker M."/>
        </authorList>
    </citation>
    <scope>NUCLEOTIDE SEQUENCE [LARGE SCALE GENOMIC DNA]</scope>
    <source>
        <strain evidence="1 2">DSM 45791</strain>
    </source>
</reference>
<proteinExistence type="predicted"/>
<comment type="caution">
    <text evidence="1">The sequence shown here is derived from an EMBL/GenBank/DDBJ whole genome shotgun (WGS) entry which is preliminary data.</text>
</comment>
<keyword evidence="2" id="KW-1185">Reference proteome</keyword>